<proteinExistence type="predicted"/>
<evidence type="ECO:0000313" key="4">
    <source>
        <dbReference type="Proteomes" id="UP001408356"/>
    </source>
</evidence>
<feature type="domain" description="Carboxylesterase type B" evidence="2">
    <location>
        <begin position="31"/>
        <end position="444"/>
    </location>
</feature>
<dbReference type="SUPFAM" id="SSF53474">
    <property type="entry name" value="alpha/beta-Hydrolases"/>
    <property type="match status" value="1"/>
</dbReference>
<evidence type="ECO:0000259" key="2">
    <source>
        <dbReference type="Pfam" id="PF00135"/>
    </source>
</evidence>
<protein>
    <submittedName>
        <fullName evidence="3">Carboxylesterase type B domain-containing protein</fullName>
    </submittedName>
</protein>
<feature type="chain" id="PRO_5045241104" evidence="1">
    <location>
        <begin position="25"/>
        <end position="558"/>
    </location>
</feature>
<sequence>MLHHVFIWAHLSILIASLIAGARATDHGDCIVNTPHSRIIGHRSGIQSEVCEFLGIPYAAAPVQDLRFAPPEARNLTADFVANTWVSGYHDSRACLRASKLIISRSLVTQGADCPQNPASLFAYPNATSQYSQLFTSFVSTTATNHTQSEDCLKLNIWIKADALKLNASHPVLMWIHGGRHSSGTSNTPFYNGANFAAFKNAAFVTFNFRMNIFGFPGAPEATQNVGLLDHYAAVQWVHDNIKYFGASPARMSLFGQSSGAAAVGNWAYAFKEKPLVAGIASHSGNQFSFPTNSLELAASNWYNVSGTLGCGTSGTTLECMRSSNITFQKILNAVKKVPTVPTNSPARSQPQFQVTQDNKTWFSTEEYISRVKSGNLADIPYLQIHGNHESGFYRISALAQGNTLTEEAWEEFELETFTCAAAAEAYYRTEQGIPNYRSRYMADWENTRLYDPPSSGAYHGVEIYMVTGNSGLVSGIIPVEAQTDLTTSVSDRWWWFANDAANGLADAFGWPRYDASAETLGLIGTGNTSRIEFVDPSLYDSQCPEIDLDYWDSAIPA</sequence>
<keyword evidence="1" id="KW-0732">Signal</keyword>
<dbReference type="Proteomes" id="UP001408356">
    <property type="component" value="Unassembled WGS sequence"/>
</dbReference>
<dbReference type="Pfam" id="PF00135">
    <property type="entry name" value="COesterase"/>
    <property type="match status" value="1"/>
</dbReference>
<evidence type="ECO:0000256" key="1">
    <source>
        <dbReference type="SAM" id="SignalP"/>
    </source>
</evidence>
<dbReference type="InterPro" id="IPR002018">
    <property type="entry name" value="CarbesteraseB"/>
</dbReference>
<feature type="signal peptide" evidence="1">
    <location>
        <begin position="1"/>
        <end position="24"/>
    </location>
</feature>
<comment type="caution">
    <text evidence="3">The sequence shown here is derived from an EMBL/GenBank/DDBJ whole genome shotgun (WGS) entry which is preliminary data.</text>
</comment>
<dbReference type="InterPro" id="IPR029058">
    <property type="entry name" value="AB_hydrolase_fold"/>
</dbReference>
<evidence type="ECO:0000313" key="3">
    <source>
        <dbReference type="EMBL" id="KAK9415578.1"/>
    </source>
</evidence>
<keyword evidence="4" id="KW-1185">Reference proteome</keyword>
<reference evidence="3 4" key="1">
    <citation type="journal article" date="2024" name="J. Plant Pathol.">
        <title>Sequence and assembly of the genome of Seiridium unicorne, isolate CBS 538.82, causal agent of cypress canker disease.</title>
        <authorList>
            <person name="Scali E."/>
            <person name="Rocca G.D."/>
            <person name="Danti R."/>
            <person name="Garbelotto M."/>
            <person name="Barberini S."/>
            <person name="Baroncelli R."/>
            <person name="Emiliani G."/>
        </authorList>
    </citation>
    <scope>NUCLEOTIDE SEQUENCE [LARGE SCALE GENOMIC DNA]</scope>
    <source>
        <strain evidence="3 4">BM-138-508</strain>
    </source>
</reference>
<dbReference type="PANTHER" id="PTHR11559">
    <property type="entry name" value="CARBOXYLESTERASE"/>
    <property type="match status" value="1"/>
</dbReference>
<accession>A0ABR2ULR2</accession>
<dbReference type="EMBL" id="JARVKF010000415">
    <property type="protein sequence ID" value="KAK9415578.1"/>
    <property type="molecule type" value="Genomic_DNA"/>
</dbReference>
<organism evidence="3 4">
    <name type="scientific">Seiridium unicorne</name>
    <dbReference type="NCBI Taxonomy" id="138068"/>
    <lineage>
        <taxon>Eukaryota</taxon>
        <taxon>Fungi</taxon>
        <taxon>Dikarya</taxon>
        <taxon>Ascomycota</taxon>
        <taxon>Pezizomycotina</taxon>
        <taxon>Sordariomycetes</taxon>
        <taxon>Xylariomycetidae</taxon>
        <taxon>Amphisphaeriales</taxon>
        <taxon>Sporocadaceae</taxon>
        <taxon>Seiridium</taxon>
    </lineage>
</organism>
<name>A0ABR2ULR2_9PEZI</name>
<dbReference type="InterPro" id="IPR050309">
    <property type="entry name" value="Type-B_Carboxylest/Lipase"/>
</dbReference>
<gene>
    <name evidence="3" type="ORF">SUNI508_10418</name>
</gene>
<dbReference type="Gene3D" id="3.40.50.1820">
    <property type="entry name" value="alpha/beta hydrolase"/>
    <property type="match status" value="2"/>
</dbReference>